<dbReference type="EMBL" id="AP029263">
    <property type="protein sequence ID" value="BFF90561.1"/>
    <property type="molecule type" value="Genomic_DNA"/>
</dbReference>
<evidence type="ECO:0000256" key="3">
    <source>
        <dbReference type="ARBA" id="ARBA00022670"/>
    </source>
</evidence>
<dbReference type="InterPro" id="IPR018114">
    <property type="entry name" value="TRYPSIN_HIS"/>
</dbReference>
<dbReference type="PROSITE" id="PS50240">
    <property type="entry name" value="TRYPSIN_DOM"/>
    <property type="match status" value="1"/>
</dbReference>
<evidence type="ECO:0000256" key="5">
    <source>
        <dbReference type="ARBA" id="ARBA00022801"/>
    </source>
</evidence>
<dbReference type="PANTHER" id="PTHR24260:SF143">
    <property type="entry name" value="SERINE PROTEASE GD-LIKE PROTEIN"/>
    <property type="match status" value="1"/>
</dbReference>
<gene>
    <name evidence="12" type="ORF">DMAD_09062</name>
</gene>
<feature type="compositionally biased region" description="Polar residues" evidence="9">
    <location>
        <begin position="288"/>
        <end position="299"/>
    </location>
</feature>
<evidence type="ECO:0000313" key="13">
    <source>
        <dbReference type="Proteomes" id="UP001500889"/>
    </source>
</evidence>
<evidence type="ECO:0000256" key="2">
    <source>
        <dbReference type="ARBA" id="ARBA00022525"/>
    </source>
</evidence>
<feature type="chain" id="PRO_5043358762" evidence="10">
    <location>
        <begin position="25"/>
        <end position="456"/>
    </location>
</feature>
<evidence type="ECO:0000256" key="4">
    <source>
        <dbReference type="ARBA" id="ARBA00022729"/>
    </source>
</evidence>
<organism evidence="12 13">
    <name type="scientific">Drosophila madeirensis</name>
    <name type="common">Fruit fly</name>
    <dbReference type="NCBI Taxonomy" id="30013"/>
    <lineage>
        <taxon>Eukaryota</taxon>
        <taxon>Metazoa</taxon>
        <taxon>Ecdysozoa</taxon>
        <taxon>Arthropoda</taxon>
        <taxon>Hexapoda</taxon>
        <taxon>Insecta</taxon>
        <taxon>Pterygota</taxon>
        <taxon>Neoptera</taxon>
        <taxon>Endopterygota</taxon>
        <taxon>Diptera</taxon>
        <taxon>Brachycera</taxon>
        <taxon>Muscomorpha</taxon>
        <taxon>Ephydroidea</taxon>
        <taxon>Drosophilidae</taxon>
        <taxon>Drosophila</taxon>
        <taxon>Sophophora</taxon>
    </lineage>
</organism>
<dbReference type="SUPFAM" id="SSF50494">
    <property type="entry name" value="Trypsin-like serine proteases"/>
    <property type="match status" value="1"/>
</dbReference>
<feature type="signal peptide" evidence="10">
    <location>
        <begin position="1"/>
        <end position="24"/>
    </location>
</feature>
<evidence type="ECO:0000256" key="9">
    <source>
        <dbReference type="SAM" id="MobiDB-lite"/>
    </source>
</evidence>
<keyword evidence="6" id="KW-0720">Serine protease</keyword>
<keyword evidence="4 10" id="KW-0732">Signal</keyword>
<evidence type="ECO:0000259" key="11">
    <source>
        <dbReference type="PROSITE" id="PS50240"/>
    </source>
</evidence>
<sequence>MAIATLSMLIIGLWLFVCLETALSLTVPSHNCGDLFSYMRRPDGSLIGVFTPLQDGLTSLDWSVTFTAHGSDQAHTVSSMGGYPDKESAFDKMRSGGRGQAFVRFQDYGNELPKLIRVELNGHVYCSVSDYDAPSSTMRRGWTASVSGSSVPTAPATMPTRNSPRPPATMPPHFSNGTNPFLNRVRTGTQWTVAQRFDPDLSECGVEGFAAAQAGGETITRGRFPWLGALYEDNGPTLKYSCVVSLVSKRTVITAAHCIHGKKALDIWVYVGRHDRNTHPESGATLIRASSTRTPSQYDGNPVPDSDVGIVVLDTAVVYTNYIRPICLWTSRTSLPANEGDVGAVAGWGLDENAVETRYPKAVNVRVVTREQCLTDMKRAEDFITPNTLCAGNSNAHGPCLGDSGGGLMIMRNGHWTLRGIVALAPRKGLICDLRKYVIYCDIAKHLTWIESNIVY</sequence>
<keyword evidence="2" id="KW-0964">Secreted</keyword>
<evidence type="ECO:0000256" key="7">
    <source>
        <dbReference type="ARBA" id="ARBA00023145"/>
    </source>
</evidence>
<keyword evidence="7" id="KW-0865">Zymogen</keyword>
<feature type="domain" description="Peptidase S1" evidence="11">
    <location>
        <begin position="213"/>
        <end position="455"/>
    </location>
</feature>
<dbReference type="FunFam" id="2.40.10.10:FF:000146">
    <property type="entry name" value="Serine protease 53"/>
    <property type="match status" value="1"/>
</dbReference>
<protein>
    <submittedName>
        <fullName evidence="12">Phenoloxidase-activating factor 1</fullName>
    </submittedName>
</protein>
<evidence type="ECO:0000256" key="8">
    <source>
        <dbReference type="ARBA" id="ARBA00023157"/>
    </source>
</evidence>
<dbReference type="InterPro" id="IPR031986">
    <property type="entry name" value="GD_N"/>
</dbReference>
<dbReference type="GO" id="GO:0005576">
    <property type="term" value="C:extracellular region"/>
    <property type="evidence" value="ECO:0007669"/>
    <property type="project" value="UniProtKB-SubCell"/>
</dbReference>
<dbReference type="InterPro" id="IPR043504">
    <property type="entry name" value="Peptidase_S1_PA_chymotrypsin"/>
</dbReference>
<evidence type="ECO:0000256" key="6">
    <source>
        <dbReference type="ARBA" id="ARBA00022825"/>
    </source>
</evidence>
<keyword evidence="3" id="KW-0645">Protease</keyword>
<keyword evidence="5" id="KW-0378">Hydrolase</keyword>
<dbReference type="GO" id="GO:0006508">
    <property type="term" value="P:proteolysis"/>
    <property type="evidence" value="ECO:0007669"/>
    <property type="project" value="UniProtKB-KW"/>
</dbReference>
<dbReference type="PROSITE" id="PS00134">
    <property type="entry name" value="TRYPSIN_HIS"/>
    <property type="match status" value="1"/>
</dbReference>
<accession>A0AAU9F200</accession>
<feature type="region of interest" description="Disordered" evidence="9">
    <location>
        <begin position="281"/>
        <end position="301"/>
    </location>
</feature>
<keyword evidence="8" id="KW-1015">Disulfide bond</keyword>
<evidence type="ECO:0000313" key="12">
    <source>
        <dbReference type="EMBL" id="BFF90561.1"/>
    </source>
</evidence>
<dbReference type="Gene3D" id="2.40.10.10">
    <property type="entry name" value="Trypsin-like serine proteases"/>
    <property type="match status" value="1"/>
</dbReference>
<dbReference type="Proteomes" id="UP001500889">
    <property type="component" value="Chromosome O"/>
</dbReference>
<proteinExistence type="predicted"/>
<dbReference type="Pfam" id="PF00089">
    <property type="entry name" value="Trypsin"/>
    <property type="match status" value="1"/>
</dbReference>
<name>A0AAU9F200_DROMD</name>
<evidence type="ECO:0000256" key="1">
    <source>
        <dbReference type="ARBA" id="ARBA00004613"/>
    </source>
</evidence>
<dbReference type="PANTHER" id="PTHR24260">
    <property type="match status" value="1"/>
</dbReference>
<dbReference type="InterPro" id="IPR051333">
    <property type="entry name" value="CLIP_Serine_Protease"/>
</dbReference>
<evidence type="ECO:0000256" key="10">
    <source>
        <dbReference type="SAM" id="SignalP"/>
    </source>
</evidence>
<dbReference type="InterPro" id="IPR009003">
    <property type="entry name" value="Peptidase_S1_PA"/>
</dbReference>
<dbReference type="GO" id="GO:0004252">
    <property type="term" value="F:serine-type endopeptidase activity"/>
    <property type="evidence" value="ECO:0007669"/>
    <property type="project" value="InterPro"/>
</dbReference>
<dbReference type="InterPro" id="IPR001254">
    <property type="entry name" value="Trypsin_dom"/>
</dbReference>
<feature type="compositionally biased region" description="Polar residues" evidence="9">
    <location>
        <begin position="139"/>
        <end position="152"/>
    </location>
</feature>
<feature type="region of interest" description="Disordered" evidence="9">
    <location>
        <begin position="139"/>
        <end position="179"/>
    </location>
</feature>
<keyword evidence="13" id="KW-1185">Reference proteome</keyword>
<dbReference type="CDD" id="cd00190">
    <property type="entry name" value="Tryp_SPc"/>
    <property type="match status" value="1"/>
</dbReference>
<reference evidence="12 13" key="1">
    <citation type="submission" date="2024-02" db="EMBL/GenBank/DDBJ databases">
        <title>A chromosome-level genome assembly of Drosophila madeirensis, a fruit fly species endemic to Madeira island.</title>
        <authorList>
            <person name="Tomihara K."/>
            <person name="Llopart A."/>
            <person name="Yamamoto D."/>
        </authorList>
    </citation>
    <scope>NUCLEOTIDE SEQUENCE [LARGE SCALE GENOMIC DNA]</scope>
    <source>
        <strain evidence="12 13">RF1</strain>
    </source>
</reference>
<dbReference type="AlphaFoldDB" id="A0AAU9F200"/>
<dbReference type="SMART" id="SM00020">
    <property type="entry name" value="Tryp_SPc"/>
    <property type="match status" value="1"/>
</dbReference>
<comment type="subcellular location">
    <subcellularLocation>
        <location evidence="1">Secreted</location>
    </subcellularLocation>
</comment>
<dbReference type="Pfam" id="PF16030">
    <property type="entry name" value="GD_N"/>
    <property type="match status" value="1"/>
</dbReference>